<dbReference type="AlphaFoldDB" id="A0AAD8NRW4"/>
<feature type="transmembrane region" description="Helical" evidence="1">
    <location>
        <begin position="140"/>
        <end position="160"/>
    </location>
</feature>
<evidence type="ECO:0000313" key="2">
    <source>
        <dbReference type="EMBL" id="KAK1426030.1"/>
    </source>
</evidence>
<feature type="transmembrane region" description="Helical" evidence="1">
    <location>
        <begin position="76"/>
        <end position="94"/>
    </location>
</feature>
<protein>
    <submittedName>
        <fullName evidence="2">Uncharacterized protein</fullName>
    </submittedName>
</protein>
<feature type="transmembrane region" description="Helical" evidence="1">
    <location>
        <begin position="12"/>
        <end position="34"/>
    </location>
</feature>
<evidence type="ECO:0000256" key="1">
    <source>
        <dbReference type="SAM" id="Phobius"/>
    </source>
</evidence>
<gene>
    <name evidence="2" type="ORF">QVD17_14697</name>
</gene>
<feature type="transmembrane region" description="Helical" evidence="1">
    <location>
        <begin position="206"/>
        <end position="227"/>
    </location>
</feature>
<name>A0AAD8NRW4_TARER</name>
<dbReference type="PANTHER" id="PTHR35307:SF9">
    <property type="entry name" value="TRANSMEMBRANE PROTEIN"/>
    <property type="match status" value="1"/>
</dbReference>
<accession>A0AAD8NRW4</accession>
<proteinExistence type="predicted"/>
<feature type="transmembrane region" description="Helical" evidence="1">
    <location>
        <begin position="255"/>
        <end position="277"/>
    </location>
</feature>
<keyword evidence="1" id="KW-0472">Membrane</keyword>
<feature type="transmembrane region" description="Helical" evidence="1">
    <location>
        <begin position="106"/>
        <end position="128"/>
    </location>
</feature>
<comment type="caution">
    <text evidence="2">The sequence shown here is derived from an EMBL/GenBank/DDBJ whole genome shotgun (WGS) entry which is preliminary data.</text>
</comment>
<reference evidence="2" key="1">
    <citation type="journal article" date="2023" name="bioRxiv">
        <title>Improved chromosome-level genome assembly for marigold (Tagetes erecta).</title>
        <authorList>
            <person name="Jiang F."/>
            <person name="Yuan L."/>
            <person name="Wang S."/>
            <person name="Wang H."/>
            <person name="Xu D."/>
            <person name="Wang A."/>
            <person name="Fan W."/>
        </authorList>
    </citation>
    <scope>NUCLEOTIDE SEQUENCE</scope>
    <source>
        <strain evidence="2">WSJ</strain>
        <tissue evidence="2">Leaf</tissue>
    </source>
</reference>
<feature type="transmembrane region" description="Helical" evidence="1">
    <location>
        <begin position="329"/>
        <end position="348"/>
    </location>
</feature>
<sequence length="727" mass="83841">MASPDDVMPWVGLYIALASFICTLAMTLDAVQAFWKWKLWFPNRFFNLNAATITLIAIAMKLLVDLNTSKLTSTEKFTKLSSICFLVTMLANFLPSLGLMDDKELVTNIVALGILVVTIIANILIQLYTRVFFVFTRVTIYALTFTLLWPFSVAFSVSACRKILEHRYKESQRLVSTHQEKRFSCKELKGYVKKHYMMIETHNPQFVIACSPVSSAFGVICSIVAFYSTSKLLFLLRSGEYHFYGTSDYKWSTQIILMVQSVGVVVGSIAPIFRCFASIESFSLSKKWSKNQINVFRVENHWVLTLLQWKRIRLHSNIRGRHWNIVFHYIKNTFLNFCIALHIFILAVCKAICLVPRSFFILLSCSLYLYKSFLKRYREVIGVFKNNTDSEIEEYMRYAVHLEEEVKLSSRLLRNMLQSVTQLLHEYEKKEPRNLMKLLEKSRGFNGLVEFDNDKVPPLYPEETHNCWSLVVVTLTSIAIALPNITNGQFQGILASIREGLEIVRHIEECLDVDDDSVKTRESAMHLWKEIEVYRTWLHMDLQKKAHEGKTSKEILKWLGDEAIKHVMQFKSIKRPNIDHSRNKFILACSMYRVSQTILVHCNEHENWSTDDELLEWISTIIADILVACFTNLPHVIKLKCHHHAIEKRGDSIRNAAKLLGRSKRILKFLKARQHPNIDADSMAYIDKWRTQLMSQIPNGGNDGASSIMIQPASSSTSNESIIITIM</sequence>
<organism evidence="2 3">
    <name type="scientific">Tagetes erecta</name>
    <name type="common">African marigold</name>
    <dbReference type="NCBI Taxonomy" id="13708"/>
    <lineage>
        <taxon>Eukaryota</taxon>
        <taxon>Viridiplantae</taxon>
        <taxon>Streptophyta</taxon>
        <taxon>Embryophyta</taxon>
        <taxon>Tracheophyta</taxon>
        <taxon>Spermatophyta</taxon>
        <taxon>Magnoliopsida</taxon>
        <taxon>eudicotyledons</taxon>
        <taxon>Gunneridae</taxon>
        <taxon>Pentapetalae</taxon>
        <taxon>asterids</taxon>
        <taxon>campanulids</taxon>
        <taxon>Asterales</taxon>
        <taxon>Asteraceae</taxon>
        <taxon>Asteroideae</taxon>
        <taxon>Heliantheae alliance</taxon>
        <taxon>Tageteae</taxon>
        <taxon>Tagetes</taxon>
    </lineage>
</organism>
<dbReference type="EMBL" id="JAUHHV010000004">
    <property type="protein sequence ID" value="KAK1426030.1"/>
    <property type="molecule type" value="Genomic_DNA"/>
</dbReference>
<dbReference type="PANTHER" id="PTHR35307">
    <property type="entry name" value="PROTEIN, PUTATIVE-RELATED"/>
    <property type="match status" value="1"/>
</dbReference>
<keyword evidence="3" id="KW-1185">Reference proteome</keyword>
<evidence type="ECO:0000313" key="3">
    <source>
        <dbReference type="Proteomes" id="UP001229421"/>
    </source>
</evidence>
<keyword evidence="1" id="KW-1133">Transmembrane helix</keyword>
<keyword evidence="1" id="KW-0812">Transmembrane</keyword>
<feature type="transmembrane region" description="Helical" evidence="1">
    <location>
        <begin position="46"/>
        <end position="64"/>
    </location>
</feature>
<dbReference type="Proteomes" id="UP001229421">
    <property type="component" value="Unassembled WGS sequence"/>
</dbReference>